<dbReference type="InterPro" id="IPR045651">
    <property type="entry name" value="DUF6398"/>
</dbReference>
<sequence>MTKFTHSRSMPKSMQATYETITGLTDTFCREHLNDEYLQLARDMAAALCRKRPSPVVSGQPRTWACGIIYALGQTNYLSDRSFKPFMTMADVCAGFGVGQSTASAKAQAISRALKISPLNPEWSLPSLIEKNPLVWMAEVNGILVDLRDMPREVQEIAFEKGMIPYIPADRE</sequence>
<reference evidence="2" key="1">
    <citation type="submission" date="2016-07" db="EMBL/GenBank/DDBJ databases">
        <title>Microvirga ossetica sp. nov. a new species of rhizobia isolated from root nodules of the legume species Vicia alpestris Steven originated from North Ossetia region in the Caucasus.</title>
        <authorList>
            <person name="Safronova V.I."/>
            <person name="Kuznetsova I.G."/>
            <person name="Sazanova A.L."/>
            <person name="Belimov A."/>
            <person name="Andronov E."/>
            <person name="Osledkin Y.S."/>
            <person name="Onishchuk O.P."/>
            <person name="Kurchak O.N."/>
            <person name="Shaposhnikov A.I."/>
            <person name="Willems A."/>
            <person name="Tikhonovich I.A."/>
        </authorList>
    </citation>
    <scope>NUCLEOTIDE SEQUENCE [LARGE SCALE GENOMIC DNA]</scope>
    <source>
        <strain evidence="2">V5/3M</strain>
    </source>
</reference>
<accession>A0A1B2EE10</accession>
<protein>
    <recommendedName>
        <fullName evidence="1">DUF6398 domain-containing protein</fullName>
    </recommendedName>
</protein>
<name>A0A1B2EE10_9HYPH</name>
<evidence type="ECO:0000259" key="1">
    <source>
        <dbReference type="Pfam" id="PF19935"/>
    </source>
</evidence>
<dbReference type="KEGG" id="moc:BB934_07590"/>
<dbReference type="EMBL" id="CP016616">
    <property type="protein sequence ID" value="ANY78112.1"/>
    <property type="molecule type" value="Genomic_DNA"/>
</dbReference>
<proteinExistence type="predicted"/>
<gene>
    <name evidence="2" type="ORF">BB934_07590</name>
</gene>
<dbReference type="RefSeq" id="WP_210422139.1">
    <property type="nucleotide sequence ID" value="NZ_CP016616.1"/>
</dbReference>
<organism evidence="2">
    <name type="scientific">Microvirga ossetica</name>
    <dbReference type="NCBI Taxonomy" id="1882682"/>
    <lineage>
        <taxon>Bacteria</taxon>
        <taxon>Pseudomonadati</taxon>
        <taxon>Pseudomonadota</taxon>
        <taxon>Alphaproteobacteria</taxon>
        <taxon>Hyphomicrobiales</taxon>
        <taxon>Methylobacteriaceae</taxon>
        <taxon>Microvirga</taxon>
    </lineage>
</organism>
<dbReference type="AlphaFoldDB" id="A0A1B2EE10"/>
<dbReference type="Pfam" id="PF19935">
    <property type="entry name" value="DUF6398"/>
    <property type="match status" value="1"/>
</dbReference>
<evidence type="ECO:0000313" key="2">
    <source>
        <dbReference type="EMBL" id="ANY78112.1"/>
    </source>
</evidence>
<feature type="domain" description="DUF6398" evidence="1">
    <location>
        <begin position="21"/>
        <end position="125"/>
    </location>
</feature>